<comment type="caution">
    <text evidence="1">The sequence shown here is derived from an EMBL/GenBank/DDBJ whole genome shotgun (WGS) entry which is preliminary data.</text>
</comment>
<proteinExistence type="predicted"/>
<reference evidence="2" key="1">
    <citation type="submission" date="2019-06" db="EMBL/GenBank/DDBJ databases">
        <title>Draft genome sequence of the griseofulvin-producing fungus Xylaria cubensis strain G536.</title>
        <authorList>
            <person name="Mead M.E."/>
            <person name="Raja H.A."/>
            <person name="Steenwyk J.L."/>
            <person name="Knowles S.L."/>
            <person name="Oberlies N.H."/>
            <person name="Rokas A."/>
        </authorList>
    </citation>
    <scope>NUCLEOTIDE SEQUENCE [LARGE SCALE GENOMIC DNA]</scope>
    <source>
        <strain evidence="2">G536</strain>
    </source>
</reference>
<evidence type="ECO:0000313" key="1">
    <source>
        <dbReference type="EMBL" id="TRX89114.1"/>
    </source>
</evidence>
<evidence type="ECO:0000313" key="2">
    <source>
        <dbReference type="Proteomes" id="UP000319160"/>
    </source>
</evidence>
<gene>
    <name evidence="1" type="ORF">FHL15_010031</name>
</gene>
<protein>
    <submittedName>
        <fullName evidence="1">Uncharacterized protein</fullName>
    </submittedName>
</protein>
<dbReference type="EMBL" id="VFLP01000074">
    <property type="protein sequence ID" value="TRX89114.1"/>
    <property type="molecule type" value="Genomic_DNA"/>
</dbReference>
<name>A0A553HMC7_9PEZI</name>
<keyword evidence="2" id="KW-1185">Reference proteome</keyword>
<dbReference type="Proteomes" id="UP000319160">
    <property type="component" value="Unassembled WGS sequence"/>
</dbReference>
<accession>A0A553HMC7</accession>
<dbReference type="AlphaFoldDB" id="A0A553HMC7"/>
<dbReference type="OrthoDB" id="3223806at2759"/>
<organism evidence="1 2">
    <name type="scientific">Xylaria flabelliformis</name>
    <dbReference type="NCBI Taxonomy" id="2512241"/>
    <lineage>
        <taxon>Eukaryota</taxon>
        <taxon>Fungi</taxon>
        <taxon>Dikarya</taxon>
        <taxon>Ascomycota</taxon>
        <taxon>Pezizomycotina</taxon>
        <taxon>Sordariomycetes</taxon>
        <taxon>Xylariomycetidae</taxon>
        <taxon>Xylariales</taxon>
        <taxon>Xylariaceae</taxon>
        <taxon>Xylaria</taxon>
    </lineage>
</organism>
<sequence>MFYYLLGSASRLSNLSLSFFTDSTATWHAASIPVVKASTETGPAHDVSIGAALPTASGLIAKEVMRLSLRQFPVGLELRISLSEAWSTAMRSRYLLTVNILTSNHYEIQDQEGKLMPDLPATLDPLEENAEGQFGAVLIDSYMESFHPFGLYHAPAEVKDGDSVELAVRNYGMTTLYIYVLVMGGLWNIEDLLCADHEVLSFGRRSQDWVARRESNTGGGE</sequence>